<proteinExistence type="predicted"/>
<reference evidence="2 4" key="2">
    <citation type="submission" date="2023-01" db="EMBL/GenBank/DDBJ databases">
        <title>Trichodesmium-associated heterotrophic epibiont bacteria.</title>
        <authorList>
            <person name="Cleveland C.S."/>
            <person name="Webb E.A."/>
        </authorList>
    </citation>
    <scope>NUCLEOTIDE SEQUENCE [LARGE SCALE GENOMIC DNA]</scope>
    <source>
        <strain evidence="2 4">USCH2</strain>
    </source>
</reference>
<keyword evidence="4" id="KW-1185">Reference proteome</keyword>
<dbReference type="EMBL" id="CP032092">
    <property type="protein sequence ID" value="AXV67752.1"/>
    <property type="molecule type" value="Genomic_DNA"/>
</dbReference>
<sequence length="174" mass="20272">MFECFEIENGRFVGFSYQPSNGKYLRIEGGKDPLKIDDVRDIKAMSMSELIQATDKIDYIRNGNPYFLIHSDEKMKNCDFVNCRAQVMFNAQGNLKCNNPFDVYHHAGEGKYWAVTSFQNTTYVLFKNDNTEWKWVFMSVNGERNALAKNKEQRGYSLMGIGHFNQNTWDIEVM</sequence>
<name>A0AAD0S4R9_9GAMM</name>
<dbReference type="EMBL" id="JAQPZS010000022">
    <property type="protein sequence ID" value="MEJ6498035.1"/>
    <property type="molecule type" value="Genomic_DNA"/>
</dbReference>
<dbReference type="AlphaFoldDB" id="A0AAD0S4R9"/>
<evidence type="ECO:0000313" key="1">
    <source>
        <dbReference type="EMBL" id="AXV67752.1"/>
    </source>
</evidence>
<keyword evidence="1" id="KW-0614">Plasmid</keyword>
<evidence type="ECO:0000313" key="3">
    <source>
        <dbReference type="Proteomes" id="UP000264605"/>
    </source>
</evidence>
<dbReference type="Proteomes" id="UP001377972">
    <property type="component" value="Unassembled WGS sequence"/>
</dbReference>
<protein>
    <submittedName>
        <fullName evidence="1">Uncharacterized protein</fullName>
    </submittedName>
</protein>
<evidence type="ECO:0000313" key="4">
    <source>
        <dbReference type="Proteomes" id="UP001377972"/>
    </source>
</evidence>
<dbReference type="RefSeq" id="WP_118845611.1">
    <property type="nucleotide sequence ID" value="NZ_CP032092.1"/>
</dbReference>
<organism evidence="1 3">
    <name type="scientific">Pseudoalteromonas lipolytica</name>
    <dbReference type="NCBI Taxonomy" id="570156"/>
    <lineage>
        <taxon>Bacteria</taxon>
        <taxon>Pseudomonadati</taxon>
        <taxon>Pseudomonadota</taxon>
        <taxon>Gammaproteobacteria</taxon>
        <taxon>Alteromonadales</taxon>
        <taxon>Pseudoalteromonadaceae</taxon>
        <taxon>Pseudoalteromonas</taxon>
    </lineage>
</organism>
<evidence type="ECO:0000313" key="2">
    <source>
        <dbReference type="EMBL" id="MEJ6498035.1"/>
    </source>
</evidence>
<dbReference type="KEGG" id="pdj:D0907_20710"/>
<dbReference type="GeneID" id="99507898"/>
<gene>
    <name evidence="1" type="ORF">D0907_20710</name>
    <name evidence="2" type="ORF">PQI24_18485</name>
</gene>
<dbReference type="Proteomes" id="UP000264605">
    <property type="component" value="Plasmid unnamed2"/>
</dbReference>
<accession>A0AAD0S4R9</accession>
<geneLocation type="plasmid" evidence="1 3">
    <name>unnamed2</name>
</geneLocation>
<reference evidence="1 3" key="1">
    <citation type="submission" date="2018-08" db="EMBL/GenBank/DDBJ databases">
        <title>Draft genome sequence of Pseudoalteromonas donghaensis HJ51.</title>
        <authorList>
            <person name="Oh J."/>
            <person name="Roh D."/>
        </authorList>
    </citation>
    <scope>NUCLEOTIDE SEQUENCE [LARGE SCALE GENOMIC DNA]</scope>
    <source>
        <strain evidence="1 3">HJ51</strain>
        <plasmid evidence="1 3">unnamed2</plasmid>
    </source>
</reference>